<dbReference type="AlphaFoldDB" id="A0A2A9DZJ8"/>
<comment type="caution">
    <text evidence="1">The sequence shown here is derived from an EMBL/GenBank/DDBJ whole genome shotgun (WGS) entry which is preliminary data.</text>
</comment>
<reference evidence="1 2" key="1">
    <citation type="submission" date="2017-10" db="EMBL/GenBank/DDBJ databases">
        <title>Sequencing the genomes of 1000 actinobacteria strains.</title>
        <authorList>
            <person name="Klenk H.-P."/>
        </authorList>
    </citation>
    <scope>NUCLEOTIDE SEQUENCE [LARGE SCALE GENOMIC DNA]</scope>
    <source>
        <strain evidence="1 2">DSM 18966</strain>
    </source>
</reference>
<dbReference type="OrthoDB" id="4943636at2"/>
<organism evidence="1 2">
    <name type="scientific">Sanguibacter antarcticus</name>
    <dbReference type="NCBI Taxonomy" id="372484"/>
    <lineage>
        <taxon>Bacteria</taxon>
        <taxon>Bacillati</taxon>
        <taxon>Actinomycetota</taxon>
        <taxon>Actinomycetes</taxon>
        <taxon>Micrococcales</taxon>
        <taxon>Sanguibacteraceae</taxon>
        <taxon>Sanguibacter</taxon>
    </lineage>
</organism>
<accession>A0A2A9DZJ8</accession>
<evidence type="ECO:0000313" key="1">
    <source>
        <dbReference type="EMBL" id="PFG32227.1"/>
    </source>
</evidence>
<sequence>MSADQPRSEPTPWIDAWSAALDGFEMSLAEAEDLVSTGHLIDSAFESANLAWSPPTDLGPLPPALKDRATAILDRQLEMASRLAEAARSARQHLTVVDNLRDRRPSVPVYIDLVG</sequence>
<protein>
    <submittedName>
        <fullName evidence="1">Uncharacterized protein</fullName>
    </submittedName>
</protein>
<proteinExistence type="predicted"/>
<evidence type="ECO:0000313" key="2">
    <source>
        <dbReference type="Proteomes" id="UP000225548"/>
    </source>
</evidence>
<dbReference type="Proteomes" id="UP000225548">
    <property type="component" value="Unassembled WGS sequence"/>
</dbReference>
<dbReference type="EMBL" id="PDJG01000001">
    <property type="protein sequence ID" value="PFG32227.1"/>
    <property type="molecule type" value="Genomic_DNA"/>
</dbReference>
<gene>
    <name evidence="1" type="ORF">ATL42_0046</name>
</gene>
<dbReference type="RefSeq" id="WP_098453630.1">
    <property type="nucleotide sequence ID" value="NZ_PDJG01000001.1"/>
</dbReference>
<name>A0A2A9DZJ8_9MICO</name>
<keyword evidence="2" id="KW-1185">Reference proteome</keyword>